<dbReference type="NCBIfam" id="TIGR03562">
    <property type="entry name" value="osmo_induc_OsmC"/>
    <property type="match status" value="1"/>
</dbReference>
<evidence type="ECO:0008006" key="2">
    <source>
        <dbReference type="Google" id="ProtNLM"/>
    </source>
</evidence>
<sequence length="219" mass="23344">MAGSGGSRRRGALHRDVLVFEWMGEMTENKGKIVGLLVKKCPLAGSGQARRMRRGDAGLTRRVPGYRFITATTEQDMGISRHATAHWEGDLKSGKGQLSTPQSGLLDKTRYGFNSRFGDEKGTNPEELIAAAHAGCFTMALSAKLGEAGFTPTSLDTEAKVDLSMEGGPQLSQIRLKVKAVVPGIDATQFRAIADDAKQNCPVSKALSAVPISLEAELG</sequence>
<dbReference type="Gene3D" id="3.30.300.20">
    <property type="match status" value="1"/>
</dbReference>
<gene>
    <name evidence="1" type="ORF">H2204_010134</name>
</gene>
<dbReference type="InterPro" id="IPR019904">
    <property type="entry name" value="Peroxiredoxin_OsmC"/>
</dbReference>
<comment type="caution">
    <text evidence="1">The sequence shown here is derived from an EMBL/GenBank/DDBJ whole genome shotgun (WGS) entry which is preliminary data.</text>
</comment>
<dbReference type="PANTHER" id="PTHR42830">
    <property type="entry name" value="OSMOTICALLY INDUCIBLE FAMILY PROTEIN"/>
    <property type="match status" value="1"/>
</dbReference>
<dbReference type="AlphaFoldDB" id="A0AA39CV58"/>
<accession>A0AA39CV58</accession>
<organism evidence="1">
    <name type="scientific">Knufia peltigerae</name>
    <dbReference type="NCBI Taxonomy" id="1002370"/>
    <lineage>
        <taxon>Eukaryota</taxon>
        <taxon>Fungi</taxon>
        <taxon>Dikarya</taxon>
        <taxon>Ascomycota</taxon>
        <taxon>Pezizomycotina</taxon>
        <taxon>Eurotiomycetes</taxon>
        <taxon>Chaetothyriomycetidae</taxon>
        <taxon>Chaetothyriales</taxon>
        <taxon>Trichomeriaceae</taxon>
        <taxon>Knufia</taxon>
    </lineage>
</organism>
<name>A0AA39CV58_9EURO</name>
<proteinExistence type="predicted"/>
<dbReference type="Pfam" id="PF02566">
    <property type="entry name" value="OsmC"/>
    <property type="match status" value="1"/>
</dbReference>
<dbReference type="PANTHER" id="PTHR42830:SF1">
    <property type="entry name" value="OSMOTICALLY INDUCIBLE FAMILY PROTEIN"/>
    <property type="match status" value="1"/>
</dbReference>
<dbReference type="SUPFAM" id="SSF82784">
    <property type="entry name" value="OsmC-like"/>
    <property type="match status" value="1"/>
</dbReference>
<protein>
    <recommendedName>
        <fullName evidence="2">Osmotically inducible protein OsmC</fullName>
    </recommendedName>
</protein>
<evidence type="ECO:0000313" key="1">
    <source>
        <dbReference type="EMBL" id="KAJ9626012.1"/>
    </source>
</evidence>
<dbReference type="EMBL" id="JAPDRN010000084">
    <property type="protein sequence ID" value="KAJ9626012.1"/>
    <property type="molecule type" value="Genomic_DNA"/>
</dbReference>
<dbReference type="GO" id="GO:0006979">
    <property type="term" value="P:response to oxidative stress"/>
    <property type="evidence" value="ECO:0007669"/>
    <property type="project" value="InterPro"/>
</dbReference>
<dbReference type="InterPro" id="IPR015946">
    <property type="entry name" value="KH_dom-like_a/b"/>
</dbReference>
<dbReference type="InterPro" id="IPR052707">
    <property type="entry name" value="OsmC_Ohr_Peroxiredoxin"/>
</dbReference>
<dbReference type="InterPro" id="IPR003718">
    <property type="entry name" value="OsmC/Ohr_fam"/>
</dbReference>
<dbReference type="GO" id="GO:0004601">
    <property type="term" value="F:peroxidase activity"/>
    <property type="evidence" value="ECO:0007669"/>
    <property type="project" value="InterPro"/>
</dbReference>
<reference evidence="1" key="1">
    <citation type="submission" date="2022-10" db="EMBL/GenBank/DDBJ databases">
        <title>Culturing micro-colonial fungi from biological soil crusts in the Mojave desert and describing Neophaeococcomyces mojavensis, and introducing the new genera and species Taxawa tesnikishii.</title>
        <authorList>
            <person name="Kurbessoian T."/>
            <person name="Stajich J.E."/>
        </authorList>
    </citation>
    <scope>NUCLEOTIDE SEQUENCE</scope>
    <source>
        <strain evidence="1">TK_35</strain>
    </source>
</reference>
<dbReference type="InterPro" id="IPR036102">
    <property type="entry name" value="OsmC/Ohrsf"/>
</dbReference>